<keyword evidence="2" id="KW-1185">Reference proteome</keyword>
<name>A0ACC0AWM6_CATRO</name>
<evidence type="ECO:0000313" key="1">
    <source>
        <dbReference type="EMBL" id="KAI5665398.1"/>
    </source>
</evidence>
<proteinExistence type="predicted"/>
<dbReference type="Proteomes" id="UP001060085">
    <property type="component" value="Linkage Group LG04"/>
</dbReference>
<reference evidence="2" key="1">
    <citation type="journal article" date="2023" name="Nat. Plants">
        <title>Single-cell RNA sequencing provides a high-resolution roadmap for understanding the multicellular compartmentation of specialized metabolism.</title>
        <authorList>
            <person name="Sun S."/>
            <person name="Shen X."/>
            <person name="Li Y."/>
            <person name="Li Y."/>
            <person name="Wang S."/>
            <person name="Li R."/>
            <person name="Zhang H."/>
            <person name="Shen G."/>
            <person name="Guo B."/>
            <person name="Wei J."/>
            <person name="Xu J."/>
            <person name="St-Pierre B."/>
            <person name="Chen S."/>
            <person name="Sun C."/>
        </authorList>
    </citation>
    <scope>NUCLEOTIDE SEQUENCE [LARGE SCALE GENOMIC DNA]</scope>
</reference>
<evidence type="ECO:0000313" key="2">
    <source>
        <dbReference type="Proteomes" id="UP001060085"/>
    </source>
</evidence>
<dbReference type="EMBL" id="CM044704">
    <property type="protein sequence ID" value="KAI5665398.1"/>
    <property type="molecule type" value="Genomic_DNA"/>
</dbReference>
<protein>
    <submittedName>
        <fullName evidence="1">Uncharacterized protein</fullName>
    </submittedName>
</protein>
<organism evidence="1 2">
    <name type="scientific">Catharanthus roseus</name>
    <name type="common">Madagascar periwinkle</name>
    <name type="synonym">Vinca rosea</name>
    <dbReference type="NCBI Taxonomy" id="4058"/>
    <lineage>
        <taxon>Eukaryota</taxon>
        <taxon>Viridiplantae</taxon>
        <taxon>Streptophyta</taxon>
        <taxon>Embryophyta</taxon>
        <taxon>Tracheophyta</taxon>
        <taxon>Spermatophyta</taxon>
        <taxon>Magnoliopsida</taxon>
        <taxon>eudicotyledons</taxon>
        <taxon>Gunneridae</taxon>
        <taxon>Pentapetalae</taxon>
        <taxon>asterids</taxon>
        <taxon>lamiids</taxon>
        <taxon>Gentianales</taxon>
        <taxon>Apocynaceae</taxon>
        <taxon>Rauvolfioideae</taxon>
        <taxon>Vinceae</taxon>
        <taxon>Catharanthinae</taxon>
        <taxon>Catharanthus</taxon>
    </lineage>
</organism>
<comment type="caution">
    <text evidence="1">The sequence shown here is derived from an EMBL/GenBank/DDBJ whole genome shotgun (WGS) entry which is preliminary data.</text>
</comment>
<sequence>MAVPTIALYASPPSTVCSTPHPCQINSHASHDFDLNSRPSSASSSTASPSPSQKPIVGGLSRLLSSTSTVKHANYSSSTDELGSSLWHDRGGEELTSGSFRYSSLSASLKRDQCYQSPVSVLQGPVSCSTSSGIASVPTSRSPSTRIGENNSSVRSGSRRLFNGFVRHALGSLVDYDSPCFELANESESTSGSMDELTFNMEDNLSESDIEPAAKDLLLNAQRRHKIFYDDFVIKAFYEAEKAHRGQVRASGHPYLQHCVETAVLLALIGANSTVVAAGLLHDTLDDAFITYEHIFKMFGAGVADLVEGVSKLSQLSKLARENDTACKTVEADRLHTMFLAMADARAVLIKLADRLHNMLTLDALPFVKQQRFAKETLEIFAPLANRLGISTWKEQLENLCFKYLNPDQHKELSSKLLKSFDEAMITSAVEKLEQGLKDVSISYHDLSGRHKSLYSIYSKMLKKKLSMDEIHDIHGLRLIVENEDDCYRALKTVHQLWHEVPGRFKDYIVNPKFNGYQSLHTVVLGEGMVPLEVQIRTKEMHLQAEYGFAAHWRYKEGACKHSSFVLQMVEWARWVVTWQCETMSKDRSSMVYTDSIKPPCTFPSHSDDCPYSWKPCCGPDGPVFVIMIENEKMSVQEFPANSTVRDLLERAGRGSSRWVHYGFPLKEELRPRLNHAPVGDPLCKLKMGDVVELTPSIPDKSLTEYREEIQRMYEKGLTVPNSMPSAAGTMVGLRS</sequence>
<accession>A0ACC0AWM6</accession>
<gene>
    <name evidence="1" type="ORF">M9H77_15251</name>
</gene>